<dbReference type="PANTHER" id="PTHR37443:SF3">
    <property type="entry name" value="SECRETED PROTEIN"/>
    <property type="match status" value="1"/>
</dbReference>
<reference evidence="1 2" key="2">
    <citation type="submission" date="2018-11" db="EMBL/GenBank/DDBJ databases">
        <authorList>
            <consortium name="Pathogen Informatics"/>
        </authorList>
    </citation>
    <scope>NUCLEOTIDE SEQUENCE [LARGE SCALE GENOMIC DNA]</scope>
</reference>
<accession>A0A183U4H6</accession>
<sequence>MCNCGVIKKLRKTKNKNLTFPKMFKNWSFQTPYLSQISPICQQHWLFKFVKSRYEQALNSFFDYMNSVLKTSRPCGMCSYKQSCGFGGRMKCNISPFEIRGGRAVAPFYVSERVCQESDLLGIDQMESCLVDYDVLANGGECQLWPTDRVDLSQVEPAFHEHIRRLQWYNCLPQIRLIPQILLIPPRTPPPSTSPQ</sequence>
<dbReference type="WBParaSite" id="TCNE_0000339601-mRNA-1">
    <property type="protein sequence ID" value="TCNE_0000339601-mRNA-1"/>
    <property type="gene ID" value="TCNE_0000339601"/>
</dbReference>
<organism evidence="2 3">
    <name type="scientific">Toxocara canis</name>
    <name type="common">Canine roundworm</name>
    <dbReference type="NCBI Taxonomy" id="6265"/>
    <lineage>
        <taxon>Eukaryota</taxon>
        <taxon>Metazoa</taxon>
        <taxon>Ecdysozoa</taxon>
        <taxon>Nematoda</taxon>
        <taxon>Chromadorea</taxon>
        <taxon>Rhabditida</taxon>
        <taxon>Spirurina</taxon>
        <taxon>Ascaridomorpha</taxon>
        <taxon>Ascaridoidea</taxon>
        <taxon>Toxocaridae</taxon>
        <taxon>Toxocara</taxon>
    </lineage>
</organism>
<evidence type="ECO:0000313" key="1">
    <source>
        <dbReference type="EMBL" id="VDM29113.1"/>
    </source>
</evidence>
<name>A0A183U4H6_TOXCA</name>
<proteinExistence type="predicted"/>
<dbReference type="AlphaFoldDB" id="A0A183U4H6"/>
<dbReference type="InterPro" id="IPR040271">
    <property type="entry name" value="T19C3.2-like"/>
</dbReference>
<protein>
    <submittedName>
        <fullName evidence="1 3">Uncharacterized protein</fullName>
    </submittedName>
</protein>
<dbReference type="PANTHER" id="PTHR37443">
    <property type="entry name" value="PROTEIN CBG09852-RELATED"/>
    <property type="match status" value="1"/>
</dbReference>
<gene>
    <name evidence="1" type="ORF">TCNE_LOCUS3396</name>
</gene>
<keyword evidence="2" id="KW-1185">Reference proteome</keyword>
<evidence type="ECO:0000313" key="3">
    <source>
        <dbReference type="WBParaSite" id="TCNE_0000339601-mRNA-1"/>
    </source>
</evidence>
<evidence type="ECO:0000313" key="2">
    <source>
        <dbReference type="Proteomes" id="UP000050794"/>
    </source>
</evidence>
<dbReference type="Proteomes" id="UP000050794">
    <property type="component" value="Unassembled WGS sequence"/>
</dbReference>
<dbReference type="EMBL" id="UYWY01004298">
    <property type="protein sequence ID" value="VDM29113.1"/>
    <property type="molecule type" value="Genomic_DNA"/>
</dbReference>
<reference evidence="3" key="1">
    <citation type="submission" date="2016-06" db="UniProtKB">
        <authorList>
            <consortium name="WormBaseParasite"/>
        </authorList>
    </citation>
    <scope>IDENTIFICATION</scope>
</reference>